<dbReference type="EMBL" id="SDMR01000024">
    <property type="protein sequence ID" value="TBT92098.1"/>
    <property type="molecule type" value="Genomic_DNA"/>
</dbReference>
<sequence length="485" mass="50970">MPARELLSVGIDVGTTTTQLVASRLTVTNRARMGLVPRLDVDAREVLYQSPTHSTPLTSPDEVDVHRLVALVRGDYAAAGITPDQVETGAVIVTGETARTRNAEAILQGLAELAGDFVVTVAGPNLESQIAGRGSGAAEWSRQHYATVVTVDIGGGSSNAAVFRSGRHAASAASMVGGRQLTLDADGRVTHIAPSGVAIIADLGIHGLAVGQTATAASLRRLTDAMADIIVDLVLGIETPLGKKVGLTPPLHLTGPTTAYFLSGGVGRAFYDHDPADTFAEIARYGDVGPLLARSLRENDRLKTLRVERPAQTLHATVLGAASQQVTLSGSTIWAEDSQLPLKNVPVVEPHLGDVVPTFDDSGRLQEAIAKAVARWDRSEGGEWQGCAIALDLPKDLAFGQVQALASALVAFARQRIPRGKPLILVSEQDYAQVLGQTIKGLADDLPVVVVDQIGLGEGDFIDIGVPLFDGRVVPVSVKTLVFYQ</sequence>
<gene>
    <name evidence="1" type="ORF">ET996_13645</name>
</gene>
<dbReference type="InterPro" id="IPR043129">
    <property type="entry name" value="ATPase_NBD"/>
</dbReference>
<keyword evidence="2" id="KW-1185">Reference proteome</keyword>
<dbReference type="AlphaFoldDB" id="A0A4Q9KHQ4"/>
<proteinExistence type="predicted"/>
<dbReference type="InterPro" id="IPR009377">
    <property type="entry name" value="EutA"/>
</dbReference>
<dbReference type="RefSeq" id="WP_131173114.1">
    <property type="nucleotide sequence ID" value="NZ_FXTL01000023.1"/>
</dbReference>
<name>A0A4Q9KHQ4_PROTD</name>
<dbReference type="SUPFAM" id="SSF53067">
    <property type="entry name" value="Actin-like ATPase domain"/>
    <property type="match status" value="1"/>
</dbReference>
<comment type="caution">
    <text evidence="1">The sequence shown here is derived from an EMBL/GenBank/DDBJ whole genome shotgun (WGS) entry which is preliminary data.</text>
</comment>
<dbReference type="Pfam" id="PF06277">
    <property type="entry name" value="EutA"/>
    <property type="match status" value="1"/>
</dbReference>
<dbReference type="Proteomes" id="UP000291933">
    <property type="component" value="Unassembled WGS sequence"/>
</dbReference>
<organism evidence="1 2">
    <name type="scientific">Propioniciclava tarda</name>
    <dbReference type="NCBI Taxonomy" id="433330"/>
    <lineage>
        <taxon>Bacteria</taxon>
        <taxon>Bacillati</taxon>
        <taxon>Actinomycetota</taxon>
        <taxon>Actinomycetes</taxon>
        <taxon>Propionibacteriales</taxon>
        <taxon>Propionibacteriaceae</taxon>
        <taxon>Propioniciclava</taxon>
    </lineage>
</organism>
<reference evidence="1 2" key="1">
    <citation type="submission" date="2019-01" db="EMBL/GenBank/DDBJ databases">
        <title>Lactibacter flavus gen. nov., sp. nov., a novel bacterium of the family Propionibacteriaceae isolated from raw milk and dairy products.</title>
        <authorList>
            <person name="Huptas C."/>
            <person name="Wenning M."/>
            <person name="Breitenwieser F."/>
            <person name="Doll E."/>
            <person name="Von Neubeck M."/>
            <person name="Busse H.-J."/>
            <person name="Scherer S."/>
        </authorList>
    </citation>
    <scope>NUCLEOTIDE SEQUENCE [LARGE SCALE GENOMIC DNA]</scope>
    <source>
        <strain evidence="1 2">DSM 22130</strain>
    </source>
</reference>
<dbReference type="PIRSF" id="PIRSF012293">
    <property type="entry name" value="EutA"/>
    <property type="match status" value="1"/>
</dbReference>
<protein>
    <submittedName>
        <fullName evidence="1">Ethanolamine utilization protein EutA</fullName>
    </submittedName>
</protein>
<evidence type="ECO:0000313" key="1">
    <source>
        <dbReference type="EMBL" id="TBT92098.1"/>
    </source>
</evidence>
<evidence type="ECO:0000313" key="2">
    <source>
        <dbReference type="Proteomes" id="UP000291933"/>
    </source>
</evidence>
<dbReference type="OrthoDB" id="1542at2"/>
<accession>A0A4Q9KHQ4</accession>